<keyword evidence="2" id="KW-1185">Reference proteome</keyword>
<dbReference type="KEGG" id="vg:35381779"/>
<accession>A0A2I2L662</accession>
<proteinExistence type="predicted"/>
<dbReference type="RefSeq" id="YP_009449319.1">
    <property type="nucleotide sequence ID" value="NC_036594.1"/>
</dbReference>
<name>A0A2I2L662_9VIRU</name>
<sequence>MSDIIKNIIQFSKGEVDLSERGLFDEDMDRVAEWIKCNPNVLSINLYRNNITECGIIKLLSLDNISYLTVRYNDISESKELIEALLNTNIKEICFYDNPINKVGTKRNNYATFYK</sequence>
<dbReference type="Gene3D" id="3.80.10.10">
    <property type="entry name" value="Ribonuclease Inhibitor"/>
    <property type="match status" value="1"/>
</dbReference>
<dbReference type="EMBL" id="LT906555">
    <property type="protein sequence ID" value="SNW63017.1"/>
    <property type="molecule type" value="Genomic_DNA"/>
</dbReference>
<dbReference type="Proteomes" id="UP000236316">
    <property type="component" value="Segment"/>
</dbReference>
<evidence type="ECO:0000313" key="1">
    <source>
        <dbReference type="EMBL" id="SNW63017.1"/>
    </source>
</evidence>
<dbReference type="GeneID" id="35381779"/>
<protein>
    <submittedName>
        <fullName evidence="1">Leucine-rich repeat-containing protein</fullName>
    </submittedName>
</protein>
<organism evidence="1">
    <name type="scientific">Orpheovirus IHUMI-LCC2</name>
    <dbReference type="NCBI Taxonomy" id="2023057"/>
    <lineage>
        <taxon>Viruses</taxon>
        <taxon>Varidnaviria</taxon>
        <taxon>Bamfordvirae</taxon>
        <taxon>Nucleocytoviricota</taxon>
        <taxon>Megaviricetes</taxon>
        <taxon>Pimascovirales</taxon>
        <taxon>Ocovirineae</taxon>
        <taxon>Orpheoviridae</taxon>
        <taxon>Alphaorpheovirus</taxon>
        <taxon>Alphaorpheovirus massiliense</taxon>
    </lineage>
</organism>
<dbReference type="InterPro" id="IPR032675">
    <property type="entry name" value="LRR_dom_sf"/>
</dbReference>
<reference evidence="1" key="1">
    <citation type="submission" date="2017-08" db="EMBL/GenBank/DDBJ databases">
        <authorList>
            <consortium name="Urmite Genomes"/>
        </authorList>
    </citation>
    <scope>NUCLEOTIDE SEQUENCE [LARGE SCALE GENOMIC DNA]</scope>
    <source>
        <strain evidence="1">IHUMI-LCC2</strain>
    </source>
</reference>
<evidence type="ECO:0000313" key="2">
    <source>
        <dbReference type="Proteomes" id="UP000236316"/>
    </source>
</evidence>
<dbReference type="SUPFAM" id="SSF52047">
    <property type="entry name" value="RNI-like"/>
    <property type="match status" value="1"/>
</dbReference>
<gene>
    <name evidence="1" type="ORF">ORPV_1113</name>
</gene>